<dbReference type="InterPro" id="IPR013087">
    <property type="entry name" value="Znf_C2H2_type"/>
</dbReference>
<dbReference type="SMART" id="SM00355">
    <property type="entry name" value="ZnF_C2H2"/>
    <property type="match status" value="8"/>
</dbReference>
<dbReference type="PANTHER" id="PTHR45925">
    <property type="entry name" value="ZINC FINGER PROTEIN"/>
    <property type="match status" value="1"/>
</dbReference>
<keyword evidence="7" id="KW-0805">Transcription regulation</keyword>
<evidence type="ECO:0000256" key="1">
    <source>
        <dbReference type="ARBA" id="ARBA00004123"/>
    </source>
</evidence>
<dbReference type="AlphaFoldDB" id="A0A7L4MX31"/>
<dbReference type="FunFam" id="3.30.160.60:FF:001687">
    <property type="entry name" value="Zinc finger protein 217"/>
    <property type="match status" value="1"/>
</dbReference>
<dbReference type="GO" id="GO:0008270">
    <property type="term" value="F:zinc ion binding"/>
    <property type="evidence" value="ECO:0007669"/>
    <property type="project" value="UniProtKB-KW"/>
</dbReference>
<accession>A0A7L4MX31</accession>
<keyword evidence="5 11" id="KW-0863">Zinc-finger</keyword>
<feature type="compositionally biased region" description="Basic and acidic residues" evidence="12">
    <location>
        <begin position="649"/>
        <end position="659"/>
    </location>
</feature>
<dbReference type="InterPro" id="IPR051967">
    <property type="entry name" value="Krueppel_C2H2-ZF"/>
</dbReference>
<evidence type="ECO:0000313" key="14">
    <source>
        <dbReference type="EMBL" id="NXY82236.1"/>
    </source>
</evidence>
<protein>
    <submittedName>
        <fullName evidence="14">ZN217 protein</fullName>
    </submittedName>
</protein>
<keyword evidence="10" id="KW-0539">Nucleus</keyword>
<comment type="similarity">
    <text evidence="2">Belongs to the krueppel C2H2-type zinc-finger protein family.</text>
</comment>
<proteinExistence type="inferred from homology"/>
<sequence length="1043" mass="115728">NREQNIGNMPTQPLLAYMEGPDGIASTVGAQMESNDASMTIKGTNTISYKSLQEKFLMQAEGCMPLDCMFCEETFKHPEELGKHVLTQHRPTLCEPAVLRVEAEYLSHLDKCQVRTNLPSQNNEKDSEELSCEVCGQTFGEAFDVEAHMKKHKDSFTYWCNVCGRRFKEPWFLKNHMRTHTGKPGSRNKHQQCSESPITINEVVQEHVTENVTSPYKICMVCGFLFLNKETLIEHSKVHTKESVASGESSQVTGEPHADETSRKEEFLRLLNLRPNFGPANDKSQKPVKWIAELDPFNTYQAWQLATKGKVAVGHGQIKEPGQEGSTDNDDSSSDKEELCEIWNANKGGQTETTGKSKVNKNSSYAGNGNLSHVKLKHPAGEVPSMEIDSKLSQNKEKPTHCSECGKAFRTYHQLVLHSRVHKRDRRADGEASAVSRTYCADIIASLDENGAGERIEGCSEDGSEDGLPETLHLDKNEDCLERAKVKNLGASRECSYCGKYFRSNYYLNIHLRTHTGEKPYKCEFCEYAAAQKTSLRYHLERHHKDKQADSAADTKSDSKVSLQSQETELLLTTDGAQETKNSKRLFDCAKDAGGCTPTKQQKVVLSLNNAVGSTVPLKIKSNSRDSSKGSVCNNSNPIHENVSTPYLEKLKAEKEAKEAQPSVPHKRERQASEGDDVQYICALKNGKIVNDVRECTESYKHKPVVDSEEKPLNLSSRTSQECSVISTKELPAPIACPFCTYRTFYPEVLMIHQRLMHKYNPDTINKNGCRNKAVAKARRTGCPPALLGKDVLPLSFNSKRSKTSPSTLQKPSQMGKAKQCHPPQNKVPLFSVTDSSNTAPNNLKFHKQQSNIGAQANNFRQPQQEMHSSPSISTVLDRVKRSSDSKVKATSVSVSQPGLVSSNMNGALDSHLSESAWSCHRGRDYLCSKAVSSGNLDYGETSSKRMKPNLVAVDSPIANYRRYETSRFRVANRYANLLPQECSHTKPASSVLPTKQGLLNSDDVDPPNVLTVLKPYEPYSSGSLYSCSGSSNGQVTSSTVEG</sequence>
<dbReference type="GO" id="GO:0000981">
    <property type="term" value="F:DNA-binding transcription factor activity, RNA polymerase II-specific"/>
    <property type="evidence" value="ECO:0007669"/>
    <property type="project" value="TreeGrafter"/>
</dbReference>
<dbReference type="GO" id="GO:0005634">
    <property type="term" value="C:nucleus"/>
    <property type="evidence" value="ECO:0007669"/>
    <property type="project" value="UniProtKB-SubCell"/>
</dbReference>
<feature type="compositionally biased region" description="Basic and acidic residues" evidence="12">
    <location>
        <begin position="547"/>
        <end position="559"/>
    </location>
</feature>
<dbReference type="SUPFAM" id="SSF57667">
    <property type="entry name" value="beta-beta-alpha zinc fingers"/>
    <property type="match status" value="3"/>
</dbReference>
<keyword evidence="8" id="KW-0238">DNA-binding</keyword>
<feature type="domain" description="C2H2-type" evidence="13">
    <location>
        <begin position="521"/>
        <end position="548"/>
    </location>
</feature>
<comment type="subcellular location">
    <subcellularLocation>
        <location evidence="1">Nucleus</location>
    </subcellularLocation>
</comment>
<comment type="caution">
    <text evidence="14">The sequence shown here is derived from an EMBL/GenBank/DDBJ whole genome shotgun (WGS) entry which is preliminary data.</text>
</comment>
<keyword evidence="4" id="KW-0677">Repeat</keyword>
<evidence type="ECO:0000256" key="7">
    <source>
        <dbReference type="ARBA" id="ARBA00023015"/>
    </source>
</evidence>
<feature type="region of interest" description="Disordered" evidence="12">
    <location>
        <begin position="317"/>
        <end position="381"/>
    </location>
</feature>
<evidence type="ECO:0000256" key="8">
    <source>
        <dbReference type="ARBA" id="ARBA00023125"/>
    </source>
</evidence>
<dbReference type="FunFam" id="3.30.160.60:FF:001038">
    <property type="entry name" value="Zinc finger protein 217"/>
    <property type="match status" value="1"/>
</dbReference>
<feature type="region of interest" description="Disordered" evidence="12">
    <location>
        <begin position="239"/>
        <end position="263"/>
    </location>
</feature>
<evidence type="ECO:0000256" key="2">
    <source>
        <dbReference type="ARBA" id="ARBA00006991"/>
    </source>
</evidence>
<feature type="non-terminal residue" evidence="14">
    <location>
        <position position="1043"/>
    </location>
</feature>
<feature type="compositionally biased region" description="Polar residues" evidence="12">
    <location>
        <begin position="629"/>
        <end position="645"/>
    </location>
</feature>
<dbReference type="Proteomes" id="UP000586704">
    <property type="component" value="Unassembled WGS sequence"/>
</dbReference>
<evidence type="ECO:0000313" key="15">
    <source>
        <dbReference type="Proteomes" id="UP000586704"/>
    </source>
</evidence>
<feature type="region of interest" description="Disordered" evidence="12">
    <location>
        <begin position="540"/>
        <end position="566"/>
    </location>
</feature>
<feature type="compositionally biased region" description="Polar residues" evidence="12">
    <location>
        <begin position="796"/>
        <end position="813"/>
    </location>
</feature>
<evidence type="ECO:0000256" key="6">
    <source>
        <dbReference type="ARBA" id="ARBA00022833"/>
    </source>
</evidence>
<evidence type="ECO:0000256" key="4">
    <source>
        <dbReference type="ARBA" id="ARBA00022737"/>
    </source>
</evidence>
<feature type="domain" description="C2H2-type" evidence="13">
    <location>
        <begin position="400"/>
        <end position="427"/>
    </location>
</feature>
<dbReference type="Gene3D" id="3.30.160.60">
    <property type="entry name" value="Classic Zinc Finger"/>
    <property type="match status" value="3"/>
</dbReference>
<evidence type="ECO:0000259" key="13">
    <source>
        <dbReference type="PROSITE" id="PS50157"/>
    </source>
</evidence>
<dbReference type="Pfam" id="PF00096">
    <property type="entry name" value="zf-C2H2"/>
    <property type="match status" value="3"/>
</dbReference>
<dbReference type="GO" id="GO:0000978">
    <property type="term" value="F:RNA polymerase II cis-regulatory region sequence-specific DNA binding"/>
    <property type="evidence" value="ECO:0007669"/>
    <property type="project" value="TreeGrafter"/>
</dbReference>
<keyword evidence="3" id="KW-0479">Metal-binding</keyword>
<dbReference type="EMBL" id="VYZU01012082">
    <property type="protein sequence ID" value="NXY82236.1"/>
    <property type="molecule type" value="Genomic_DNA"/>
</dbReference>
<gene>
    <name evidence="14" type="primary">Znf217</name>
    <name evidence="14" type="ORF">CEYCYA_R10324</name>
</gene>
<feature type="domain" description="C2H2-type" evidence="13">
    <location>
        <begin position="158"/>
        <end position="185"/>
    </location>
</feature>
<feature type="region of interest" description="Disordered" evidence="12">
    <location>
        <begin position="619"/>
        <end position="673"/>
    </location>
</feature>
<keyword evidence="15" id="KW-1185">Reference proteome</keyword>
<evidence type="ECO:0000256" key="3">
    <source>
        <dbReference type="ARBA" id="ARBA00022723"/>
    </source>
</evidence>
<keyword evidence="6" id="KW-0862">Zinc</keyword>
<feature type="domain" description="C2H2-type" evidence="13">
    <location>
        <begin position="493"/>
        <end position="520"/>
    </location>
</feature>
<organism evidence="14 15">
    <name type="scientific">Ceyx cyanopectus</name>
    <name type="common">Indigo-banded kingfisher</name>
    <dbReference type="NCBI Taxonomy" id="390723"/>
    <lineage>
        <taxon>Eukaryota</taxon>
        <taxon>Metazoa</taxon>
        <taxon>Chordata</taxon>
        <taxon>Craniata</taxon>
        <taxon>Vertebrata</taxon>
        <taxon>Euteleostomi</taxon>
        <taxon>Archelosauria</taxon>
        <taxon>Archosauria</taxon>
        <taxon>Dinosauria</taxon>
        <taxon>Saurischia</taxon>
        <taxon>Theropoda</taxon>
        <taxon>Coelurosauria</taxon>
        <taxon>Aves</taxon>
        <taxon>Neognathae</taxon>
        <taxon>Neoaves</taxon>
        <taxon>Telluraves</taxon>
        <taxon>Coraciimorphae</taxon>
        <taxon>Coraciiformes</taxon>
        <taxon>Alcedinidae</taxon>
        <taxon>Ceyx</taxon>
    </lineage>
</organism>
<keyword evidence="9" id="KW-0804">Transcription</keyword>
<evidence type="ECO:0000256" key="9">
    <source>
        <dbReference type="ARBA" id="ARBA00023163"/>
    </source>
</evidence>
<evidence type="ECO:0000256" key="12">
    <source>
        <dbReference type="SAM" id="MobiDB-lite"/>
    </source>
</evidence>
<dbReference type="PROSITE" id="PS00028">
    <property type="entry name" value="ZINC_FINGER_C2H2_1"/>
    <property type="match status" value="6"/>
</dbReference>
<evidence type="ECO:0000256" key="5">
    <source>
        <dbReference type="ARBA" id="ARBA00022771"/>
    </source>
</evidence>
<dbReference type="FunFam" id="3.30.160.60:FF:001201">
    <property type="entry name" value="Zinc finger protein 217"/>
    <property type="match status" value="1"/>
</dbReference>
<feature type="domain" description="C2H2-type" evidence="13">
    <location>
        <begin position="217"/>
        <end position="244"/>
    </location>
</feature>
<evidence type="ECO:0000256" key="10">
    <source>
        <dbReference type="ARBA" id="ARBA00023242"/>
    </source>
</evidence>
<name>A0A7L4MX31_9AVES</name>
<dbReference type="InterPro" id="IPR036236">
    <property type="entry name" value="Znf_C2H2_sf"/>
</dbReference>
<dbReference type="OrthoDB" id="8953863at2759"/>
<feature type="domain" description="C2H2-type" evidence="13">
    <location>
        <begin position="130"/>
        <end position="157"/>
    </location>
</feature>
<reference evidence="14 15" key="1">
    <citation type="submission" date="2020-02" db="EMBL/GenBank/DDBJ databases">
        <title>Bird 10,000 Genomes (B10K) Project - Family phase.</title>
        <authorList>
            <person name="Zhang G."/>
        </authorList>
    </citation>
    <scope>NUCLEOTIDE SEQUENCE [LARGE SCALE GENOMIC DNA]</scope>
    <source>
        <strain evidence="14">B10K-DU-013-51</strain>
        <tissue evidence="14">Mixed tissue sample</tissue>
    </source>
</reference>
<feature type="non-terminal residue" evidence="14">
    <location>
        <position position="1"/>
    </location>
</feature>
<dbReference type="PANTHER" id="PTHR45925:SF4">
    <property type="entry name" value="ZINC FINGER PROTEIN 217"/>
    <property type="match status" value="1"/>
</dbReference>
<feature type="region of interest" description="Disordered" evidence="12">
    <location>
        <begin position="795"/>
        <end position="827"/>
    </location>
</feature>
<feature type="compositionally biased region" description="Polar residues" evidence="12">
    <location>
        <begin position="347"/>
        <end position="371"/>
    </location>
</feature>
<evidence type="ECO:0000256" key="11">
    <source>
        <dbReference type="PROSITE-ProRule" id="PRU00042"/>
    </source>
</evidence>
<dbReference type="PROSITE" id="PS50157">
    <property type="entry name" value="ZINC_FINGER_C2H2_2"/>
    <property type="match status" value="6"/>
</dbReference>